<organism evidence="1 2">
    <name type="scientific">Bordetella avium (strain 197N)</name>
    <dbReference type="NCBI Taxonomy" id="360910"/>
    <lineage>
        <taxon>Bacteria</taxon>
        <taxon>Pseudomonadati</taxon>
        <taxon>Pseudomonadota</taxon>
        <taxon>Betaproteobacteria</taxon>
        <taxon>Burkholderiales</taxon>
        <taxon>Alcaligenaceae</taxon>
        <taxon>Bordetella</taxon>
    </lineage>
</organism>
<dbReference type="Proteomes" id="UP000001977">
    <property type="component" value="Chromosome"/>
</dbReference>
<evidence type="ECO:0000313" key="2">
    <source>
        <dbReference type="Proteomes" id="UP000001977"/>
    </source>
</evidence>
<accession>Q2L2V8</accession>
<evidence type="ECO:0000313" key="1">
    <source>
        <dbReference type="EMBL" id="CAJ48931.1"/>
    </source>
</evidence>
<dbReference type="InterPro" id="IPR054447">
    <property type="entry name" value="Gp29-like"/>
</dbReference>
<dbReference type="KEGG" id="bav:BAV1324"/>
<dbReference type="RefSeq" id="WP_012417004.1">
    <property type="nucleotide sequence ID" value="NC_010645.1"/>
</dbReference>
<sequence>MTQKELEAAVRLALIGLLREQGVTLPVLAAFEPSKQGRVDDGVYFFPVGTGQHGWQSRKYLDHAHGLVAKETQIDAPMYQFQAFVMDDVRNDAQLLASDVVALVRGLIQSMRFLQRMSAVGVGVQRPSEILQPSFLNERDDFEFNPNFTVIFTHKRSITQETPHVTRVQPSIHRL</sequence>
<gene>
    <name evidence="1" type="ordered locus">BAV1324</name>
</gene>
<dbReference type="Pfam" id="PF22756">
    <property type="entry name" value="E217_gp29"/>
    <property type="match status" value="1"/>
</dbReference>
<proteinExistence type="predicted"/>
<dbReference type="HOGENOM" id="CLU_1561538_0_0_4"/>
<dbReference type="STRING" id="360910.BAV1324"/>
<protein>
    <submittedName>
        <fullName evidence="1">Phage protein</fullName>
    </submittedName>
</protein>
<dbReference type="AlphaFoldDB" id="Q2L2V8"/>
<reference evidence="1 2" key="1">
    <citation type="journal article" date="2006" name="J. Bacteriol.">
        <title>Comparison of the genome sequence of the poultry pathogen Bordetella avium with those of B. bronchiseptica, B. pertussis, and B. parapertussis reveals extensive diversity in surface structures associated with host interaction.</title>
        <authorList>
            <person name="Sebaihia M."/>
            <person name="Preston A."/>
            <person name="Maskell D.J."/>
            <person name="Kuzmiak H."/>
            <person name="Connell T.D."/>
            <person name="King N.D."/>
            <person name="Orndorff P.E."/>
            <person name="Miyamoto D.M."/>
            <person name="Thomson N.R."/>
            <person name="Harris D."/>
            <person name="Goble A."/>
            <person name="Lord A."/>
            <person name="Murphy L."/>
            <person name="Quail M.A."/>
            <person name="Rutter S."/>
            <person name="Squares R."/>
            <person name="Squares S."/>
            <person name="Woodward J."/>
            <person name="Parkhill J."/>
            <person name="Temple L.M."/>
        </authorList>
    </citation>
    <scope>NUCLEOTIDE SEQUENCE [LARGE SCALE GENOMIC DNA]</scope>
    <source>
        <strain evidence="1 2">197N</strain>
    </source>
</reference>
<keyword evidence="2" id="KW-1185">Reference proteome</keyword>
<dbReference type="OrthoDB" id="8664669at2"/>
<name>Q2L2V8_BORA1</name>
<dbReference type="EMBL" id="AM167904">
    <property type="protein sequence ID" value="CAJ48931.1"/>
    <property type="molecule type" value="Genomic_DNA"/>
</dbReference>